<reference evidence="4" key="2">
    <citation type="submission" date="2012-11" db="EMBL/GenBank/DDBJ databases">
        <authorList>
            <person name="Kuo A."/>
            <person name="Curtis B.A."/>
            <person name="Tanifuji G."/>
            <person name="Burki F."/>
            <person name="Gruber A."/>
            <person name="Irimia M."/>
            <person name="Maruyama S."/>
            <person name="Arias M.C."/>
            <person name="Ball S.G."/>
            <person name="Gile G.H."/>
            <person name="Hirakawa Y."/>
            <person name="Hopkins J.F."/>
            <person name="Rensing S.A."/>
            <person name="Schmutz J."/>
            <person name="Symeonidi A."/>
            <person name="Elias M."/>
            <person name="Eveleigh R.J."/>
            <person name="Herman E.K."/>
            <person name="Klute M.J."/>
            <person name="Nakayama T."/>
            <person name="Obornik M."/>
            <person name="Reyes-Prieto A."/>
            <person name="Armbrust E.V."/>
            <person name="Aves S.J."/>
            <person name="Beiko R.G."/>
            <person name="Coutinho P."/>
            <person name="Dacks J.B."/>
            <person name="Durnford D.G."/>
            <person name="Fast N.M."/>
            <person name="Green B.R."/>
            <person name="Grisdale C."/>
            <person name="Hempe F."/>
            <person name="Henrissat B."/>
            <person name="Hoppner M.P."/>
            <person name="Ishida K.-I."/>
            <person name="Kim E."/>
            <person name="Koreny L."/>
            <person name="Kroth P.G."/>
            <person name="Liu Y."/>
            <person name="Malik S.-B."/>
            <person name="Maier U.G."/>
            <person name="McRose D."/>
            <person name="Mock T."/>
            <person name="Neilson J.A."/>
            <person name="Onodera N.T."/>
            <person name="Poole A.M."/>
            <person name="Pritham E.J."/>
            <person name="Richards T.A."/>
            <person name="Rocap G."/>
            <person name="Roy S.W."/>
            <person name="Sarai C."/>
            <person name="Schaack S."/>
            <person name="Shirato S."/>
            <person name="Slamovits C.H."/>
            <person name="Spencer D.F."/>
            <person name="Suzuki S."/>
            <person name="Worden A.Z."/>
            <person name="Zauner S."/>
            <person name="Barry K."/>
            <person name="Bell C."/>
            <person name="Bharti A.K."/>
            <person name="Crow J.A."/>
            <person name="Grimwood J."/>
            <person name="Kramer R."/>
            <person name="Lindquist E."/>
            <person name="Lucas S."/>
            <person name="Salamov A."/>
            <person name="McFadden G.I."/>
            <person name="Lane C.E."/>
            <person name="Keeling P.J."/>
            <person name="Gray M.W."/>
            <person name="Grigoriev I.V."/>
            <person name="Archibald J.M."/>
        </authorList>
    </citation>
    <scope>NUCLEOTIDE SEQUENCE</scope>
    <source>
        <strain evidence="4">CCMP2712</strain>
    </source>
</reference>
<keyword evidence="1" id="KW-1133">Transmembrane helix</keyword>
<dbReference type="HOGENOM" id="CLU_1470873_0_0_1"/>
<dbReference type="EnsemblProtists" id="EKX44431">
    <property type="protein sequence ID" value="EKX44431"/>
    <property type="gene ID" value="GUITHDRAFT_152961"/>
</dbReference>
<protein>
    <submittedName>
        <fullName evidence="2 3">Uncharacterized protein</fullName>
    </submittedName>
</protein>
<dbReference type="PANTHER" id="PTHR36784">
    <property type="entry name" value="HISTONE-LYSINE N-METHYLTRANSFERASE"/>
    <property type="match status" value="1"/>
</dbReference>
<evidence type="ECO:0000313" key="2">
    <source>
        <dbReference type="EMBL" id="EKX44431.1"/>
    </source>
</evidence>
<reference evidence="2 4" key="1">
    <citation type="journal article" date="2012" name="Nature">
        <title>Algal genomes reveal evolutionary mosaicism and the fate of nucleomorphs.</title>
        <authorList>
            <consortium name="DOE Joint Genome Institute"/>
            <person name="Curtis B.A."/>
            <person name="Tanifuji G."/>
            <person name="Burki F."/>
            <person name="Gruber A."/>
            <person name="Irimia M."/>
            <person name="Maruyama S."/>
            <person name="Arias M.C."/>
            <person name="Ball S.G."/>
            <person name="Gile G.H."/>
            <person name="Hirakawa Y."/>
            <person name="Hopkins J.F."/>
            <person name="Kuo A."/>
            <person name="Rensing S.A."/>
            <person name="Schmutz J."/>
            <person name="Symeonidi A."/>
            <person name="Elias M."/>
            <person name="Eveleigh R.J."/>
            <person name="Herman E.K."/>
            <person name="Klute M.J."/>
            <person name="Nakayama T."/>
            <person name="Obornik M."/>
            <person name="Reyes-Prieto A."/>
            <person name="Armbrust E.V."/>
            <person name="Aves S.J."/>
            <person name="Beiko R.G."/>
            <person name="Coutinho P."/>
            <person name="Dacks J.B."/>
            <person name="Durnford D.G."/>
            <person name="Fast N.M."/>
            <person name="Green B.R."/>
            <person name="Grisdale C.J."/>
            <person name="Hempel F."/>
            <person name="Henrissat B."/>
            <person name="Hoppner M.P."/>
            <person name="Ishida K."/>
            <person name="Kim E."/>
            <person name="Koreny L."/>
            <person name="Kroth P.G."/>
            <person name="Liu Y."/>
            <person name="Malik S.B."/>
            <person name="Maier U.G."/>
            <person name="McRose D."/>
            <person name="Mock T."/>
            <person name="Neilson J.A."/>
            <person name="Onodera N.T."/>
            <person name="Poole A.M."/>
            <person name="Pritham E.J."/>
            <person name="Richards T.A."/>
            <person name="Rocap G."/>
            <person name="Roy S.W."/>
            <person name="Sarai C."/>
            <person name="Schaack S."/>
            <person name="Shirato S."/>
            <person name="Slamovits C.H."/>
            <person name="Spencer D.F."/>
            <person name="Suzuki S."/>
            <person name="Worden A.Z."/>
            <person name="Zauner S."/>
            <person name="Barry K."/>
            <person name="Bell C."/>
            <person name="Bharti A.K."/>
            <person name="Crow J.A."/>
            <person name="Grimwood J."/>
            <person name="Kramer R."/>
            <person name="Lindquist E."/>
            <person name="Lucas S."/>
            <person name="Salamov A."/>
            <person name="McFadden G.I."/>
            <person name="Lane C.E."/>
            <person name="Keeling P.J."/>
            <person name="Gray M.W."/>
            <person name="Grigoriev I.V."/>
            <person name="Archibald J.M."/>
        </authorList>
    </citation>
    <scope>NUCLEOTIDE SEQUENCE</scope>
    <source>
        <strain evidence="2 4">CCMP2712</strain>
    </source>
</reference>
<dbReference type="PANTHER" id="PTHR36784:SF1">
    <property type="entry name" value="HISTONE-LYSINE N-METHYLTRANSFERASE"/>
    <property type="match status" value="1"/>
</dbReference>
<keyword evidence="1" id="KW-0812">Transmembrane</keyword>
<evidence type="ECO:0000313" key="4">
    <source>
        <dbReference type="Proteomes" id="UP000011087"/>
    </source>
</evidence>
<keyword evidence="4" id="KW-1185">Reference proteome</keyword>
<dbReference type="OrthoDB" id="10624562at2759"/>
<sequence length="184" mass="20966">MRARKGTELPDDPIDEDEQDAVIEQFKTNQERAEKFFSTLLILVLVALFAFFIMHAYLHVLSPWPSPFEGLREADKLGRNLAGSGHTLTAISILFNAVSIISNDKMRSMRRSLLNIAALAAILSLVIWIRVLSSLPTFSRPYLFFFTSILLGPFLIQACFMHVCLETRKEISKLHGYKYRCRNA</sequence>
<reference evidence="3" key="3">
    <citation type="submission" date="2016-03" db="UniProtKB">
        <authorList>
            <consortium name="EnsemblProtists"/>
        </authorList>
    </citation>
    <scope>IDENTIFICATION</scope>
</reference>
<dbReference type="AlphaFoldDB" id="L1J7D6"/>
<dbReference type="Proteomes" id="UP000011087">
    <property type="component" value="Unassembled WGS sequence"/>
</dbReference>
<dbReference type="GeneID" id="17301169"/>
<keyword evidence="1" id="KW-0472">Membrane</keyword>
<evidence type="ECO:0000313" key="3">
    <source>
        <dbReference type="EnsemblProtists" id="EKX44431"/>
    </source>
</evidence>
<dbReference type="KEGG" id="gtt:GUITHDRAFT_152961"/>
<feature type="transmembrane region" description="Helical" evidence="1">
    <location>
        <begin position="81"/>
        <end position="101"/>
    </location>
</feature>
<feature type="transmembrane region" description="Helical" evidence="1">
    <location>
        <begin position="113"/>
        <end position="131"/>
    </location>
</feature>
<organism evidence="2">
    <name type="scientific">Guillardia theta (strain CCMP2712)</name>
    <name type="common">Cryptophyte</name>
    <dbReference type="NCBI Taxonomy" id="905079"/>
    <lineage>
        <taxon>Eukaryota</taxon>
        <taxon>Cryptophyceae</taxon>
        <taxon>Pyrenomonadales</taxon>
        <taxon>Geminigeraceae</taxon>
        <taxon>Guillardia</taxon>
    </lineage>
</organism>
<evidence type="ECO:0000256" key="1">
    <source>
        <dbReference type="SAM" id="Phobius"/>
    </source>
</evidence>
<dbReference type="RefSeq" id="XP_005831411.1">
    <property type="nucleotide sequence ID" value="XM_005831354.1"/>
</dbReference>
<feature type="transmembrane region" description="Helical" evidence="1">
    <location>
        <begin position="36"/>
        <end position="61"/>
    </location>
</feature>
<dbReference type="EMBL" id="JH993004">
    <property type="protein sequence ID" value="EKX44431.1"/>
    <property type="molecule type" value="Genomic_DNA"/>
</dbReference>
<dbReference type="PaxDb" id="55529-EKX44431"/>
<gene>
    <name evidence="2" type="ORF">GUITHDRAFT_152961</name>
</gene>
<proteinExistence type="predicted"/>
<name>L1J7D6_GUITC</name>
<accession>L1J7D6</accession>
<feature type="transmembrane region" description="Helical" evidence="1">
    <location>
        <begin position="143"/>
        <end position="165"/>
    </location>
</feature>